<evidence type="ECO:0000313" key="2">
    <source>
        <dbReference type="Proteomes" id="UP000236743"/>
    </source>
</evidence>
<dbReference type="EMBL" id="FNUY01000006">
    <property type="protein sequence ID" value="SEG51031.1"/>
    <property type="molecule type" value="Genomic_DNA"/>
</dbReference>
<reference evidence="1 2" key="1">
    <citation type="submission" date="2016-10" db="EMBL/GenBank/DDBJ databases">
        <authorList>
            <person name="de Groot N.N."/>
        </authorList>
    </citation>
    <scope>NUCLEOTIDE SEQUENCE [LARGE SCALE GENOMIC DNA]</scope>
    <source>
        <strain evidence="1 2">DSM 26656</strain>
    </source>
</reference>
<gene>
    <name evidence="1" type="ORF">SAMN04488115_10673</name>
</gene>
<accession>A0A1H6AR89</accession>
<evidence type="ECO:0000313" key="1">
    <source>
        <dbReference type="EMBL" id="SEG51031.1"/>
    </source>
</evidence>
<organism evidence="1 2">
    <name type="scientific">Bosea lathyri</name>
    <dbReference type="NCBI Taxonomy" id="1036778"/>
    <lineage>
        <taxon>Bacteria</taxon>
        <taxon>Pseudomonadati</taxon>
        <taxon>Pseudomonadota</taxon>
        <taxon>Alphaproteobacteria</taxon>
        <taxon>Hyphomicrobiales</taxon>
        <taxon>Boseaceae</taxon>
        <taxon>Bosea</taxon>
    </lineage>
</organism>
<proteinExistence type="predicted"/>
<protein>
    <submittedName>
        <fullName evidence="1">Uncharacterized protein</fullName>
    </submittedName>
</protein>
<sequence>MIRDVLDWPHRLARAARLVMVASVMIASLIVAGPLGSPRLALADPACDGALLQRAASARLPLRGCHRRRAMSARMNRRVKSHWQDATLDV</sequence>
<keyword evidence="2" id="KW-1185">Reference proteome</keyword>
<dbReference type="Proteomes" id="UP000236743">
    <property type="component" value="Unassembled WGS sequence"/>
</dbReference>
<dbReference type="AlphaFoldDB" id="A0A1H6AR89"/>
<name>A0A1H6AR89_9HYPH</name>